<dbReference type="Proteomes" id="UP000278981">
    <property type="component" value="Unassembled WGS sequence"/>
</dbReference>
<dbReference type="RefSeq" id="WP_148096179.1">
    <property type="nucleotide sequence ID" value="NZ_QDGB01000212.1"/>
</dbReference>
<dbReference type="Gene3D" id="2.130.10.10">
    <property type="entry name" value="YVTN repeat-like/Quinoprotein amine dehydrogenase"/>
    <property type="match status" value="1"/>
</dbReference>
<keyword evidence="1" id="KW-0812">Transmembrane</keyword>
<dbReference type="InterPro" id="IPR011047">
    <property type="entry name" value="Quinoprotein_ADH-like_sf"/>
</dbReference>
<name>A0A3N9YCG6_9ACTN</name>
<dbReference type="OrthoDB" id="3333926at2"/>
<evidence type="ECO:0000256" key="1">
    <source>
        <dbReference type="SAM" id="Phobius"/>
    </source>
</evidence>
<sequence length="469" mass="50399">PPGPGLAGATPTPTGGGPRWRRARWVVLGAVLALVGVATAATLYLTRDRYPDLAFDSLRELSRPPAGAERPVGVWTAVLDDRAYLAFSLPDDRLEVVAVDAVSGDELWRRPTDVRADDWEAIIAVPGAVAVLADAPGDSTLRPLAVLDGRTGKQRWQRDLRGDDEVYVADDTAVLVDRAGEQLVGLRLSNGSTRWTEPNPRDQYAGARTVVRPVGSDAAAGGPAFLDGRPRDPWTGKGRRLVQVGADRSVRLLDMASGRVLRQWGSVADLDDLVVAHEDRLYVAANEGGYQLLAYDLGSDAEPVVLHRSGNDEYRPKELVACGARRACLLQVPNNDVARTEVVAVTEGERMIRWSAPGVTGLLPLGEQLLAQRESPEPTVTVFDAAGKAVLRDRGGVAVRLDAGNLLVFAKAPSVVADNRVLAGVWAESGKVDELGELQDVRSSSCSWNTHVIACGAEKDFVLYRFTDD</sequence>
<feature type="non-terminal residue" evidence="3">
    <location>
        <position position="1"/>
    </location>
</feature>
<feature type="transmembrane region" description="Helical" evidence="1">
    <location>
        <begin position="25"/>
        <end position="45"/>
    </location>
</feature>
<dbReference type="InterPro" id="IPR002372">
    <property type="entry name" value="PQQ_rpt_dom"/>
</dbReference>
<keyword evidence="1" id="KW-1133">Transmembrane helix</keyword>
<gene>
    <name evidence="3" type="ORF">DDE19_10500</name>
</gene>
<dbReference type="SUPFAM" id="SSF50998">
    <property type="entry name" value="Quinoprotein alcohol dehydrogenase-like"/>
    <property type="match status" value="1"/>
</dbReference>
<reference evidence="3 4" key="1">
    <citation type="submission" date="2018-04" db="EMBL/GenBank/DDBJ databases">
        <title>Micromonosporas from Atacama Desert.</title>
        <authorList>
            <person name="Carro L."/>
            <person name="Klenk H.-P."/>
            <person name="Goodfellow M."/>
        </authorList>
    </citation>
    <scope>NUCLEOTIDE SEQUENCE [LARGE SCALE GENOMIC DNA]</scope>
    <source>
        <strain evidence="3 4">LB19</strain>
    </source>
</reference>
<keyword evidence="1" id="KW-0472">Membrane</keyword>
<evidence type="ECO:0000313" key="4">
    <source>
        <dbReference type="Proteomes" id="UP000278981"/>
    </source>
</evidence>
<dbReference type="AlphaFoldDB" id="A0A3N9YCG6"/>
<dbReference type="InterPro" id="IPR015943">
    <property type="entry name" value="WD40/YVTN_repeat-like_dom_sf"/>
</dbReference>
<organism evidence="3 4">
    <name type="scientific">Micromonospora ureilytica</name>
    <dbReference type="NCBI Taxonomy" id="709868"/>
    <lineage>
        <taxon>Bacteria</taxon>
        <taxon>Bacillati</taxon>
        <taxon>Actinomycetota</taxon>
        <taxon>Actinomycetes</taxon>
        <taxon>Micromonosporales</taxon>
        <taxon>Micromonosporaceae</taxon>
        <taxon>Micromonospora</taxon>
    </lineage>
</organism>
<feature type="domain" description="Pyrrolo-quinoline quinone repeat" evidence="2">
    <location>
        <begin position="95"/>
        <end position="300"/>
    </location>
</feature>
<proteinExistence type="predicted"/>
<dbReference type="Pfam" id="PF13360">
    <property type="entry name" value="PQQ_2"/>
    <property type="match status" value="1"/>
</dbReference>
<dbReference type="PANTHER" id="PTHR34512">
    <property type="entry name" value="CELL SURFACE PROTEIN"/>
    <property type="match status" value="1"/>
</dbReference>
<accession>A0A3N9YCG6</accession>
<protein>
    <submittedName>
        <fullName evidence="3">Heat-shock protein Hsp70</fullName>
    </submittedName>
</protein>
<dbReference type="EMBL" id="QDGB01000212">
    <property type="protein sequence ID" value="RQX17713.1"/>
    <property type="molecule type" value="Genomic_DNA"/>
</dbReference>
<evidence type="ECO:0000259" key="2">
    <source>
        <dbReference type="Pfam" id="PF13360"/>
    </source>
</evidence>
<comment type="caution">
    <text evidence="3">The sequence shown here is derived from an EMBL/GenBank/DDBJ whole genome shotgun (WGS) entry which is preliminary data.</text>
</comment>
<evidence type="ECO:0000313" key="3">
    <source>
        <dbReference type="EMBL" id="RQX17713.1"/>
    </source>
</evidence>
<dbReference type="PANTHER" id="PTHR34512:SF30">
    <property type="entry name" value="OUTER MEMBRANE PROTEIN ASSEMBLY FACTOR BAMB"/>
    <property type="match status" value="1"/>
</dbReference>